<organism evidence="3 4">
    <name type="scientific">Candidatus Marithioploca araucensis</name>
    <dbReference type="NCBI Taxonomy" id="70273"/>
    <lineage>
        <taxon>Bacteria</taxon>
        <taxon>Pseudomonadati</taxon>
        <taxon>Pseudomonadota</taxon>
        <taxon>Gammaproteobacteria</taxon>
        <taxon>Thiotrichales</taxon>
        <taxon>Thiotrichaceae</taxon>
        <taxon>Candidatus Marithioploca</taxon>
    </lineage>
</organism>
<evidence type="ECO:0000256" key="1">
    <source>
        <dbReference type="SAM" id="MobiDB-lite"/>
    </source>
</evidence>
<comment type="caution">
    <text evidence="3">The sequence shown here is derived from an EMBL/GenBank/DDBJ whole genome shotgun (WGS) entry which is preliminary data.</text>
</comment>
<gene>
    <name evidence="3" type="ORF">QUF54_05210</name>
</gene>
<dbReference type="EMBL" id="JAUCGM010000266">
    <property type="protein sequence ID" value="MDM8562734.1"/>
    <property type="molecule type" value="Genomic_DNA"/>
</dbReference>
<accession>A0ABT7VT42</accession>
<reference evidence="3" key="1">
    <citation type="submission" date="2023-06" db="EMBL/GenBank/DDBJ databases">
        <title>Uncultivated large filamentous bacteria from sulfidic sediments reveal new species and different genomic features in energy metabolism and defense.</title>
        <authorList>
            <person name="Fonseca A."/>
        </authorList>
    </citation>
    <scope>NUCLEOTIDE SEQUENCE</scope>
    <source>
        <strain evidence="3">HSG4</strain>
    </source>
</reference>
<keyword evidence="4" id="KW-1185">Reference proteome</keyword>
<feature type="signal peptide" evidence="2">
    <location>
        <begin position="1"/>
        <end position="23"/>
    </location>
</feature>
<evidence type="ECO:0000313" key="3">
    <source>
        <dbReference type="EMBL" id="MDM8562734.1"/>
    </source>
</evidence>
<evidence type="ECO:0000313" key="4">
    <source>
        <dbReference type="Proteomes" id="UP001171945"/>
    </source>
</evidence>
<protein>
    <submittedName>
        <fullName evidence="3">Uncharacterized protein</fullName>
    </submittedName>
</protein>
<feature type="compositionally biased region" description="Acidic residues" evidence="1">
    <location>
        <begin position="206"/>
        <end position="252"/>
    </location>
</feature>
<keyword evidence="2" id="KW-0732">Signal</keyword>
<proteinExistence type="predicted"/>
<feature type="chain" id="PRO_5046469860" evidence="2">
    <location>
        <begin position="24"/>
        <end position="386"/>
    </location>
</feature>
<name>A0ABT7VT42_9GAMM</name>
<dbReference type="Proteomes" id="UP001171945">
    <property type="component" value="Unassembled WGS sequence"/>
</dbReference>
<evidence type="ECO:0000256" key="2">
    <source>
        <dbReference type="SAM" id="SignalP"/>
    </source>
</evidence>
<sequence>MKRLPTALMAAAMTSMLATSTFAADEGEWSPNLLLKPNAEAELDDEWGVWKGGFSRLSSYGSIFPHQGNFFFRLAGTVKLTQNINVSDYASFIDNGNAEVKIGSWFILGVGTPECSFIIQYYDENAAYLTEDSESIGCDAAKWTEQQTIKTVPLGTRTITAEIRVIEPTACAGNSFWADSMPEYCDVLLDDAYFHINSSSTAPDETSSDDEDETSNDEEGQGDETSNDEDEQDDETSNDEDEQGGETDDSDDASTTATTTSLDFTEVEALYYNGDLLLIDLVENLQVATRFQRVDLWIAIELPDGNLLFMTEEPFERFSLKPQPFKSSLDTNQNTHRVLEFEVVPSLLRGNYTFYAVYVKEGQNPMNSFLGVRSNIAITRIVLGND</sequence>
<feature type="region of interest" description="Disordered" evidence="1">
    <location>
        <begin position="199"/>
        <end position="260"/>
    </location>
</feature>